<dbReference type="SUPFAM" id="SSF56925">
    <property type="entry name" value="OMPA-like"/>
    <property type="match status" value="1"/>
</dbReference>
<dbReference type="InterPro" id="IPR005618">
    <property type="entry name" value="OMPW"/>
</dbReference>
<feature type="signal peptide" evidence="1">
    <location>
        <begin position="1"/>
        <end position="25"/>
    </location>
</feature>
<protein>
    <recommendedName>
        <fullName evidence="4">OmpW family protein</fullName>
    </recommendedName>
</protein>
<dbReference type="Gene3D" id="2.40.160.20">
    <property type="match status" value="1"/>
</dbReference>
<dbReference type="InterPro" id="IPR011250">
    <property type="entry name" value="OMP/PagP_B-barrel"/>
</dbReference>
<dbReference type="Proteomes" id="UP000253782">
    <property type="component" value="Unassembled WGS sequence"/>
</dbReference>
<dbReference type="OrthoDB" id="9807574at2"/>
<accession>A0A369ULI0</accession>
<reference evidence="2 3" key="1">
    <citation type="submission" date="2018-07" db="EMBL/GenBank/DDBJ databases">
        <title>Dyella tabacisoli L4-6T, whole genome shotgun sequence.</title>
        <authorList>
            <person name="Zhou X.-K."/>
            <person name="Li W.-J."/>
            <person name="Duan Y.-Q."/>
        </authorList>
    </citation>
    <scope>NUCLEOTIDE SEQUENCE [LARGE SCALE GENOMIC DNA]</scope>
    <source>
        <strain evidence="2 3">L4-6</strain>
    </source>
</reference>
<evidence type="ECO:0008006" key="4">
    <source>
        <dbReference type="Google" id="ProtNLM"/>
    </source>
</evidence>
<dbReference type="Pfam" id="PF03922">
    <property type="entry name" value="OmpW"/>
    <property type="match status" value="1"/>
</dbReference>
<dbReference type="RefSeq" id="WP_114846249.1">
    <property type="nucleotide sequence ID" value="NZ_JBHSPE010000008.1"/>
</dbReference>
<dbReference type="GO" id="GO:0055085">
    <property type="term" value="P:transmembrane transport"/>
    <property type="evidence" value="ECO:0007669"/>
    <property type="project" value="TreeGrafter"/>
</dbReference>
<sequence length="205" mass="22112">MKFALTPLAAATMLVLVAVTPIAHAADDVWVLRFGAHVVAPKSDNGQLAGMRSSIDNDTKPTASIEYLFTPNLGAEVLVALPFQHDISLNGTRLASTKQLPPVIGVNYHFMPENTVSPFLGVGINFTHFYDSKGQGALSGSHITIDNSWGGALHAGLDVKINENWMFTADVRWINIESDVHLNGVKIGKAKVDPLAYGLSLAYRF</sequence>
<keyword evidence="3" id="KW-1185">Reference proteome</keyword>
<feature type="chain" id="PRO_5016885177" description="OmpW family protein" evidence="1">
    <location>
        <begin position="26"/>
        <end position="205"/>
    </location>
</feature>
<evidence type="ECO:0000313" key="2">
    <source>
        <dbReference type="EMBL" id="RDD80945.1"/>
    </source>
</evidence>
<evidence type="ECO:0000256" key="1">
    <source>
        <dbReference type="SAM" id="SignalP"/>
    </source>
</evidence>
<proteinExistence type="predicted"/>
<keyword evidence="1" id="KW-0732">Signal</keyword>
<dbReference type="GO" id="GO:0019867">
    <property type="term" value="C:outer membrane"/>
    <property type="evidence" value="ECO:0007669"/>
    <property type="project" value="InterPro"/>
</dbReference>
<evidence type="ECO:0000313" key="3">
    <source>
        <dbReference type="Proteomes" id="UP000253782"/>
    </source>
</evidence>
<dbReference type="PANTHER" id="PTHR36920:SF1">
    <property type="entry name" value="OUTER MEMBRANE PROTEIN W"/>
    <property type="match status" value="1"/>
</dbReference>
<dbReference type="EMBL" id="QQAH01000013">
    <property type="protein sequence ID" value="RDD80945.1"/>
    <property type="molecule type" value="Genomic_DNA"/>
</dbReference>
<dbReference type="PANTHER" id="PTHR36920">
    <property type="match status" value="1"/>
</dbReference>
<dbReference type="AlphaFoldDB" id="A0A369ULI0"/>
<name>A0A369ULI0_9GAMM</name>
<comment type="caution">
    <text evidence="2">The sequence shown here is derived from an EMBL/GenBank/DDBJ whole genome shotgun (WGS) entry which is preliminary data.</text>
</comment>
<organism evidence="2 3">
    <name type="scientific">Dyella tabacisoli</name>
    <dbReference type="NCBI Taxonomy" id="2282381"/>
    <lineage>
        <taxon>Bacteria</taxon>
        <taxon>Pseudomonadati</taxon>
        <taxon>Pseudomonadota</taxon>
        <taxon>Gammaproteobacteria</taxon>
        <taxon>Lysobacterales</taxon>
        <taxon>Rhodanobacteraceae</taxon>
        <taxon>Dyella</taxon>
    </lineage>
</organism>
<gene>
    <name evidence="2" type="ORF">DVJ77_14670</name>
</gene>